<dbReference type="Proteomes" id="UP001153076">
    <property type="component" value="Unassembled WGS sequence"/>
</dbReference>
<accession>A0A9Q1K420</accession>
<evidence type="ECO:0000256" key="1">
    <source>
        <dbReference type="SAM" id="MobiDB-lite"/>
    </source>
</evidence>
<protein>
    <submittedName>
        <fullName evidence="2">Uncharacterized protein</fullName>
    </submittedName>
</protein>
<keyword evidence="3" id="KW-1185">Reference proteome</keyword>
<reference evidence="2" key="1">
    <citation type="submission" date="2022-04" db="EMBL/GenBank/DDBJ databases">
        <title>Carnegiea gigantea Genome sequencing and assembly v2.</title>
        <authorList>
            <person name="Copetti D."/>
            <person name="Sanderson M.J."/>
            <person name="Burquez A."/>
            <person name="Wojciechowski M.F."/>
        </authorList>
    </citation>
    <scope>NUCLEOTIDE SEQUENCE</scope>
    <source>
        <strain evidence="2">SGP5-SGP5p</strain>
        <tissue evidence="2">Aerial part</tissue>
    </source>
</reference>
<dbReference type="AlphaFoldDB" id="A0A9Q1K420"/>
<dbReference type="EMBL" id="JAKOGI010000324">
    <property type="protein sequence ID" value="KAJ8436886.1"/>
    <property type="molecule type" value="Genomic_DNA"/>
</dbReference>
<feature type="region of interest" description="Disordered" evidence="1">
    <location>
        <begin position="21"/>
        <end position="61"/>
    </location>
</feature>
<gene>
    <name evidence="2" type="ORF">Cgig2_004381</name>
</gene>
<evidence type="ECO:0000313" key="3">
    <source>
        <dbReference type="Proteomes" id="UP001153076"/>
    </source>
</evidence>
<proteinExistence type="predicted"/>
<sequence length="182" mass="20880">MGLKEATWQDLLVALRFEPNNEKVQQELRRTEKLGDAPNKNELVTEAEHEDNNSAESSSWEDVSDPLNLYVSFANETVYKKSARLEPGSRMEFDGQNTTSESVLTHKTYVRGHDYSMSSTSHWNGTSITKDIVYKPLGYSIEFFDKRTTSYIVICIHHSDHQIHDSNFMGKGNKEHHTIHAF</sequence>
<feature type="compositionally biased region" description="Basic and acidic residues" evidence="1">
    <location>
        <begin position="21"/>
        <end position="35"/>
    </location>
</feature>
<organism evidence="2 3">
    <name type="scientific">Carnegiea gigantea</name>
    <dbReference type="NCBI Taxonomy" id="171969"/>
    <lineage>
        <taxon>Eukaryota</taxon>
        <taxon>Viridiplantae</taxon>
        <taxon>Streptophyta</taxon>
        <taxon>Embryophyta</taxon>
        <taxon>Tracheophyta</taxon>
        <taxon>Spermatophyta</taxon>
        <taxon>Magnoliopsida</taxon>
        <taxon>eudicotyledons</taxon>
        <taxon>Gunneridae</taxon>
        <taxon>Pentapetalae</taxon>
        <taxon>Caryophyllales</taxon>
        <taxon>Cactineae</taxon>
        <taxon>Cactaceae</taxon>
        <taxon>Cactoideae</taxon>
        <taxon>Echinocereeae</taxon>
        <taxon>Carnegiea</taxon>
    </lineage>
</organism>
<evidence type="ECO:0000313" key="2">
    <source>
        <dbReference type="EMBL" id="KAJ8436886.1"/>
    </source>
</evidence>
<name>A0A9Q1K420_9CARY</name>
<comment type="caution">
    <text evidence="2">The sequence shown here is derived from an EMBL/GenBank/DDBJ whole genome shotgun (WGS) entry which is preliminary data.</text>
</comment>